<dbReference type="Gene3D" id="3.10.129.10">
    <property type="entry name" value="Hotdog Thioesterase"/>
    <property type="match status" value="1"/>
</dbReference>
<dbReference type="EMBL" id="JBHSON010000009">
    <property type="protein sequence ID" value="MFC5745616.1"/>
    <property type="molecule type" value="Genomic_DNA"/>
</dbReference>
<name>A0ABW0ZQS1_9ACTN</name>
<proteinExistence type="predicted"/>
<comment type="caution">
    <text evidence="1">The sequence shown here is derived from an EMBL/GenBank/DDBJ whole genome shotgun (WGS) entry which is preliminary data.</text>
</comment>
<organism evidence="1 2">
    <name type="scientific">Actinomadura rugatobispora</name>
    <dbReference type="NCBI Taxonomy" id="1994"/>
    <lineage>
        <taxon>Bacteria</taxon>
        <taxon>Bacillati</taxon>
        <taxon>Actinomycetota</taxon>
        <taxon>Actinomycetes</taxon>
        <taxon>Streptosporangiales</taxon>
        <taxon>Thermomonosporaceae</taxon>
        <taxon>Actinomadura</taxon>
    </lineage>
</organism>
<sequence>MTPLGEPLTVEATVARVEGRKWHLRGTLHHGDRLCAEATALFLTLRPDQP</sequence>
<dbReference type="SUPFAM" id="SSF54637">
    <property type="entry name" value="Thioesterase/thiol ester dehydrase-isomerase"/>
    <property type="match status" value="1"/>
</dbReference>
<dbReference type="InterPro" id="IPR029069">
    <property type="entry name" value="HotDog_dom_sf"/>
</dbReference>
<dbReference type="Proteomes" id="UP001596074">
    <property type="component" value="Unassembled WGS sequence"/>
</dbReference>
<evidence type="ECO:0008006" key="3">
    <source>
        <dbReference type="Google" id="ProtNLM"/>
    </source>
</evidence>
<evidence type="ECO:0000313" key="1">
    <source>
        <dbReference type="EMBL" id="MFC5745616.1"/>
    </source>
</evidence>
<reference evidence="2" key="1">
    <citation type="journal article" date="2019" name="Int. J. Syst. Evol. Microbiol.">
        <title>The Global Catalogue of Microorganisms (GCM) 10K type strain sequencing project: providing services to taxonomists for standard genome sequencing and annotation.</title>
        <authorList>
            <consortium name="The Broad Institute Genomics Platform"/>
            <consortium name="The Broad Institute Genome Sequencing Center for Infectious Disease"/>
            <person name="Wu L."/>
            <person name="Ma J."/>
        </authorList>
    </citation>
    <scope>NUCLEOTIDE SEQUENCE [LARGE SCALE GENOMIC DNA]</scope>
    <source>
        <strain evidence="2">KCTC 42087</strain>
    </source>
</reference>
<gene>
    <name evidence="1" type="ORF">ACFPZN_08360</name>
</gene>
<accession>A0ABW0ZQS1</accession>
<protein>
    <recommendedName>
        <fullName evidence="3">PaaI family thioesterase</fullName>
    </recommendedName>
</protein>
<keyword evidence="2" id="KW-1185">Reference proteome</keyword>
<dbReference type="RefSeq" id="WP_378281241.1">
    <property type="nucleotide sequence ID" value="NZ_JBHSON010000009.1"/>
</dbReference>
<evidence type="ECO:0000313" key="2">
    <source>
        <dbReference type="Proteomes" id="UP001596074"/>
    </source>
</evidence>